<proteinExistence type="predicted"/>
<dbReference type="EMBL" id="BK032697">
    <property type="protein sequence ID" value="DAF55678.1"/>
    <property type="molecule type" value="Genomic_DNA"/>
</dbReference>
<organism evidence="1">
    <name type="scientific">Podoviridae sp. ctylN24</name>
    <dbReference type="NCBI Taxonomy" id="2827756"/>
    <lineage>
        <taxon>Viruses</taxon>
        <taxon>Duplodnaviria</taxon>
        <taxon>Heunggongvirae</taxon>
        <taxon>Uroviricota</taxon>
        <taxon>Caudoviricetes</taxon>
    </lineage>
</organism>
<evidence type="ECO:0000313" key="1">
    <source>
        <dbReference type="EMBL" id="DAF55678.1"/>
    </source>
</evidence>
<name>A0A8S5SXK1_9CAUD</name>
<protein>
    <submittedName>
        <fullName evidence="1">Tail fiber protein</fullName>
    </submittedName>
</protein>
<sequence length="214" mass="23899">MLPQVMGRVDAPDLNIHRYAPLLHPITESYDFGGVKDGDASRGTNAHIWKCRTDGRQIFIENLGDKDTRAGAEAAVALPVSGTNITEVSFTVDQNARAVVAFVDNRLVKLYLYDNDAGKYAVKPYGTVLSPRVSLDDKREKQVANSDIILSYIEGTTLVARTQREKFQDRIEVQTGVGSAWFLRDTGAARDNTFRFWLYRRDAYEAETGTTYAP</sequence>
<reference evidence="1" key="1">
    <citation type="journal article" date="2021" name="Proc. Natl. Acad. Sci. U.S.A.">
        <title>A Catalog of Tens of Thousands of Viruses from Human Metagenomes Reveals Hidden Associations with Chronic Diseases.</title>
        <authorList>
            <person name="Tisza M.J."/>
            <person name="Buck C.B."/>
        </authorList>
    </citation>
    <scope>NUCLEOTIDE SEQUENCE</scope>
    <source>
        <strain evidence="1">CtylN24</strain>
    </source>
</reference>
<accession>A0A8S5SXK1</accession>